<name>A0A1F5WYH7_9BACT</name>
<protein>
    <submittedName>
        <fullName evidence="1">Uncharacterized protein</fullName>
    </submittedName>
</protein>
<dbReference type="EMBL" id="MFID01000031">
    <property type="protein sequence ID" value="OGF80688.1"/>
    <property type="molecule type" value="Genomic_DNA"/>
</dbReference>
<gene>
    <name evidence="1" type="ORF">A2930_01820</name>
</gene>
<evidence type="ECO:0000313" key="2">
    <source>
        <dbReference type="Proteomes" id="UP000178114"/>
    </source>
</evidence>
<evidence type="ECO:0000313" key="1">
    <source>
        <dbReference type="EMBL" id="OGF80688.1"/>
    </source>
</evidence>
<comment type="caution">
    <text evidence="1">The sequence shown here is derived from an EMBL/GenBank/DDBJ whole genome shotgun (WGS) entry which is preliminary data.</text>
</comment>
<proteinExistence type="predicted"/>
<dbReference type="Proteomes" id="UP000178114">
    <property type="component" value="Unassembled WGS sequence"/>
</dbReference>
<organism evidence="1 2">
    <name type="scientific">Candidatus Giovannonibacteria bacterium RIFCSPLOWO2_01_FULL_45_34</name>
    <dbReference type="NCBI Taxonomy" id="1798351"/>
    <lineage>
        <taxon>Bacteria</taxon>
        <taxon>Candidatus Giovannoniibacteriota</taxon>
    </lineage>
</organism>
<sequence>MATQLIEKKLEFIVKKGVEDALKAQFPKMRALLTLNISIEEQKEIERLYRRPSKKATRSFKLAV</sequence>
<reference evidence="1 2" key="1">
    <citation type="journal article" date="2016" name="Nat. Commun.">
        <title>Thousands of microbial genomes shed light on interconnected biogeochemical processes in an aquifer system.</title>
        <authorList>
            <person name="Anantharaman K."/>
            <person name="Brown C.T."/>
            <person name="Hug L.A."/>
            <person name="Sharon I."/>
            <person name="Castelle C.J."/>
            <person name="Probst A.J."/>
            <person name="Thomas B.C."/>
            <person name="Singh A."/>
            <person name="Wilkins M.J."/>
            <person name="Karaoz U."/>
            <person name="Brodie E.L."/>
            <person name="Williams K.H."/>
            <person name="Hubbard S.S."/>
            <person name="Banfield J.F."/>
        </authorList>
    </citation>
    <scope>NUCLEOTIDE SEQUENCE [LARGE SCALE GENOMIC DNA]</scope>
</reference>
<dbReference type="STRING" id="1798351.A2930_01820"/>
<accession>A0A1F5WYH7</accession>
<dbReference type="AlphaFoldDB" id="A0A1F5WYH7"/>